<feature type="transmembrane region" description="Helical" evidence="5">
    <location>
        <begin position="321"/>
        <end position="340"/>
    </location>
</feature>
<evidence type="ECO:0000313" key="9">
    <source>
        <dbReference type="Proteomes" id="UP000007590"/>
    </source>
</evidence>
<dbReference type="GO" id="GO:0012505">
    <property type="term" value="C:endomembrane system"/>
    <property type="evidence" value="ECO:0007669"/>
    <property type="project" value="UniProtKB-SubCell"/>
</dbReference>
<feature type="transmembrane region" description="Helical" evidence="5">
    <location>
        <begin position="34"/>
        <end position="56"/>
    </location>
</feature>
<evidence type="ECO:0000256" key="3">
    <source>
        <dbReference type="ARBA" id="ARBA00022989"/>
    </source>
</evidence>
<reference evidence="8" key="1">
    <citation type="submission" date="2012-02" db="EMBL/GenBank/DDBJ databases">
        <title>The complete genome of Solitalea canadensis DSM 3403.</title>
        <authorList>
            <consortium name="US DOE Joint Genome Institute (JGI-PGF)"/>
            <person name="Lucas S."/>
            <person name="Copeland A."/>
            <person name="Lapidus A."/>
            <person name="Glavina del Rio T."/>
            <person name="Dalin E."/>
            <person name="Tice H."/>
            <person name="Bruce D."/>
            <person name="Goodwin L."/>
            <person name="Pitluck S."/>
            <person name="Peters L."/>
            <person name="Ovchinnikova G."/>
            <person name="Lu M."/>
            <person name="Kyrpides N."/>
            <person name="Mavromatis K."/>
            <person name="Ivanova N."/>
            <person name="Brettin T."/>
            <person name="Detter J.C."/>
            <person name="Han C."/>
            <person name="Larimer F."/>
            <person name="Land M."/>
            <person name="Hauser L."/>
            <person name="Markowitz V."/>
            <person name="Cheng J.-F."/>
            <person name="Hugenholtz P."/>
            <person name="Woyke T."/>
            <person name="Wu D."/>
            <person name="Spring S."/>
            <person name="Schroeder M."/>
            <person name="Kopitz M."/>
            <person name="Brambilla E."/>
            <person name="Klenk H.-P."/>
            <person name="Eisen J.A."/>
        </authorList>
    </citation>
    <scope>NUCLEOTIDE SEQUENCE</scope>
    <source>
        <strain evidence="8">DSM 3403</strain>
    </source>
</reference>
<dbReference type="GO" id="GO:0048038">
    <property type="term" value="F:quinone binding"/>
    <property type="evidence" value="ECO:0007669"/>
    <property type="project" value="UniProtKB-KW"/>
</dbReference>
<keyword evidence="2 5" id="KW-0812">Transmembrane</keyword>
<dbReference type="GO" id="GO:0005886">
    <property type="term" value="C:plasma membrane"/>
    <property type="evidence" value="ECO:0007669"/>
    <property type="project" value="UniProtKB-SubCell"/>
</dbReference>
<feature type="transmembrane region" description="Helical" evidence="5">
    <location>
        <begin position="68"/>
        <end position="89"/>
    </location>
</feature>
<organism evidence="8 9">
    <name type="scientific">Solitalea canadensis (strain ATCC 29591 / DSM 3403 / JCM 21819 / LMG 8368 / NBRC 15130 / NCIMB 12057 / USAM 9D)</name>
    <name type="common">Flexibacter canadensis</name>
    <dbReference type="NCBI Taxonomy" id="929556"/>
    <lineage>
        <taxon>Bacteria</taxon>
        <taxon>Pseudomonadati</taxon>
        <taxon>Bacteroidota</taxon>
        <taxon>Sphingobacteriia</taxon>
        <taxon>Sphingobacteriales</taxon>
        <taxon>Sphingobacteriaceae</taxon>
        <taxon>Solitalea</taxon>
    </lineage>
</organism>
<feature type="transmembrane region" description="Helical" evidence="5">
    <location>
        <begin position="360"/>
        <end position="386"/>
    </location>
</feature>
<evidence type="ECO:0000256" key="1">
    <source>
        <dbReference type="ARBA" id="ARBA00004127"/>
    </source>
</evidence>
<keyword evidence="5" id="KW-0997">Cell inner membrane</keyword>
<keyword evidence="5" id="KW-1278">Translocase</keyword>
<keyword evidence="5" id="KW-0874">Quinone</keyword>
<dbReference type="AlphaFoldDB" id="H8KWK7"/>
<dbReference type="RefSeq" id="WP_014681351.1">
    <property type="nucleotide sequence ID" value="NC_017770.1"/>
</dbReference>
<feature type="transmembrane region" description="Helical" evidence="5">
    <location>
        <begin position="153"/>
        <end position="173"/>
    </location>
</feature>
<keyword evidence="5" id="KW-0520">NAD</keyword>
<sequence length="473" mass="52263">MPIIDLYNWMPLLTTAAGSVLLMLLIAIKLSHRVIEIICLIIYLHAIVALSESHYMLNNLFIFDGFQALFQAILLFSGLAVTLLSYTYFNEKEENPKEYYVLLLLSTLGAQVLCISHHFISLFLGLETLTIGLYALIAYLRTRNNAVEAGIKYLILAAFSSAFLLLGMAFIYFEAGTMEFSKIAEVAKDNPSSVILITGVGLLVVGAGFKLSLAPFHLWAADVYDGSPTPVTAFIATVSKGGMLIILFRFLAITGLYQYEPTFTILTVLALISMLTGSFLALKQRNLKRIMAFSSIANMGYLLVTILAVKNGGIQAATFYTLIYFIALLVIFGTICTLSTKTRDADSIDDVKGLFWYRPVLAMLLTVALLSLAGIPLTAGFIGKFYILRTGIEGKQWVLIFTLIFTSIVSLFYYLRIIVSMFSAGDKVITEAYQLHPGYYYINGLLLTVLTAGLIIIGVYPQQIIAFLQTLIH</sequence>
<evidence type="ECO:0000256" key="4">
    <source>
        <dbReference type="ARBA" id="ARBA00023136"/>
    </source>
</evidence>
<evidence type="ECO:0000259" key="7">
    <source>
        <dbReference type="Pfam" id="PF00361"/>
    </source>
</evidence>
<accession>H8KWK7</accession>
<dbReference type="KEGG" id="scn:Solca_3112"/>
<evidence type="ECO:0000313" key="8">
    <source>
        <dbReference type="EMBL" id="AFD08125.1"/>
    </source>
</evidence>
<feature type="transmembrane region" description="Helical" evidence="5">
    <location>
        <begin position="101"/>
        <end position="124"/>
    </location>
</feature>
<protein>
    <recommendedName>
        <fullName evidence="5">NADH-quinone oxidoreductase subunit N</fullName>
        <ecNumber evidence="5">7.1.1.-</ecNumber>
    </recommendedName>
    <alternativeName>
        <fullName evidence="5">NADH dehydrogenase I subunit N</fullName>
    </alternativeName>
    <alternativeName>
        <fullName evidence="5">NDH-1 subunit N</fullName>
    </alternativeName>
</protein>
<dbReference type="Proteomes" id="UP000007590">
    <property type="component" value="Chromosome"/>
</dbReference>
<comment type="subunit">
    <text evidence="5">NDH-1 is composed of 14 different subunits. Subunits NuoA, H, J, K, L, M, N constitute the membrane sector of the complex.</text>
</comment>
<dbReference type="STRING" id="929556.Solca_3112"/>
<dbReference type="eggNOG" id="COG1007">
    <property type="taxonomic scope" value="Bacteria"/>
</dbReference>
<keyword evidence="4 5" id="KW-0472">Membrane</keyword>
<gene>
    <name evidence="5" type="primary">nuoN</name>
    <name evidence="8" type="ordered locus">Solca_3112</name>
</gene>
<comment type="similarity">
    <text evidence="5">Belongs to the complex I subunit 2 family.</text>
</comment>
<feature type="transmembrane region" description="Helical" evidence="5">
    <location>
        <begin position="194"/>
        <end position="219"/>
    </location>
</feature>
<dbReference type="OrthoDB" id="9811718at2"/>
<dbReference type="GO" id="GO:0042773">
    <property type="term" value="P:ATP synthesis coupled electron transport"/>
    <property type="evidence" value="ECO:0007669"/>
    <property type="project" value="InterPro"/>
</dbReference>
<keyword evidence="5" id="KW-0813">Transport</keyword>
<feature type="transmembrane region" description="Helical" evidence="5">
    <location>
        <begin position="6"/>
        <end position="27"/>
    </location>
</feature>
<keyword evidence="5" id="KW-1003">Cell membrane</keyword>
<comment type="subcellular location">
    <subcellularLocation>
        <location evidence="5">Cell inner membrane</location>
        <topology evidence="5">Multi-pass membrane protein</topology>
    </subcellularLocation>
    <subcellularLocation>
        <location evidence="1">Endomembrane system</location>
        <topology evidence="1">Multi-pass membrane protein</topology>
    </subcellularLocation>
    <subcellularLocation>
        <location evidence="6">Membrane</location>
        <topology evidence="6">Multi-pass membrane protein</topology>
    </subcellularLocation>
</comment>
<feature type="transmembrane region" description="Helical" evidence="5">
    <location>
        <begin position="231"/>
        <end position="251"/>
    </location>
</feature>
<feature type="transmembrane region" description="Helical" evidence="5">
    <location>
        <begin position="439"/>
        <end position="460"/>
    </location>
</feature>
<dbReference type="HAMAP" id="MF_00445">
    <property type="entry name" value="NDH1_NuoN_1"/>
    <property type="match status" value="1"/>
</dbReference>
<feature type="transmembrane region" description="Helical" evidence="5">
    <location>
        <begin position="263"/>
        <end position="284"/>
    </location>
</feature>
<dbReference type="EMBL" id="CP003349">
    <property type="protein sequence ID" value="AFD08125.1"/>
    <property type="molecule type" value="Genomic_DNA"/>
</dbReference>
<dbReference type="InterPro" id="IPR010096">
    <property type="entry name" value="NADH-Q_OxRdtase_suN/2"/>
</dbReference>
<name>H8KWK7_SOLCM</name>
<dbReference type="GO" id="GO:0008137">
    <property type="term" value="F:NADH dehydrogenase (ubiquinone) activity"/>
    <property type="evidence" value="ECO:0007669"/>
    <property type="project" value="InterPro"/>
</dbReference>
<feature type="transmembrane region" description="Helical" evidence="5">
    <location>
        <begin position="398"/>
        <end position="419"/>
    </location>
</feature>
<dbReference type="InterPro" id="IPR001750">
    <property type="entry name" value="ND/Mrp_TM"/>
</dbReference>
<keyword evidence="3 5" id="KW-1133">Transmembrane helix</keyword>
<feature type="domain" description="NADH:quinone oxidoreductase/Mrp antiporter transmembrane" evidence="7">
    <location>
        <begin position="116"/>
        <end position="408"/>
    </location>
</feature>
<evidence type="ECO:0000256" key="5">
    <source>
        <dbReference type="HAMAP-Rule" id="MF_00445"/>
    </source>
</evidence>
<evidence type="ECO:0000256" key="2">
    <source>
        <dbReference type="ARBA" id="ARBA00022692"/>
    </source>
</evidence>
<evidence type="ECO:0000256" key="6">
    <source>
        <dbReference type="RuleBase" id="RU000320"/>
    </source>
</evidence>
<dbReference type="PANTHER" id="PTHR22773">
    <property type="entry name" value="NADH DEHYDROGENASE"/>
    <property type="match status" value="1"/>
</dbReference>
<comment type="catalytic activity">
    <reaction evidence="5">
        <text>a quinone + NADH + 5 H(+)(in) = a quinol + NAD(+) + 4 H(+)(out)</text>
        <dbReference type="Rhea" id="RHEA:57888"/>
        <dbReference type="ChEBI" id="CHEBI:15378"/>
        <dbReference type="ChEBI" id="CHEBI:24646"/>
        <dbReference type="ChEBI" id="CHEBI:57540"/>
        <dbReference type="ChEBI" id="CHEBI:57945"/>
        <dbReference type="ChEBI" id="CHEBI:132124"/>
    </reaction>
</comment>
<feature type="transmembrane region" description="Helical" evidence="5">
    <location>
        <begin position="290"/>
        <end position="309"/>
    </location>
</feature>
<proteinExistence type="inferred from homology"/>
<dbReference type="Pfam" id="PF00361">
    <property type="entry name" value="Proton_antipo_M"/>
    <property type="match status" value="1"/>
</dbReference>
<dbReference type="GO" id="GO:0050136">
    <property type="term" value="F:NADH dehydrogenase (quinone) (non-electrogenic) activity"/>
    <property type="evidence" value="ECO:0007669"/>
    <property type="project" value="UniProtKB-UniRule"/>
</dbReference>
<keyword evidence="9" id="KW-1185">Reference proteome</keyword>
<dbReference type="HOGENOM" id="CLU_007100_1_5_10"/>
<dbReference type="EC" id="7.1.1.-" evidence="5"/>
<comment type="function">
    <text evidence="5">NDH-1 shuttles electrons from NADH, via FMN and iron-sulfur (Fe-S) centers, to quinones in the respiratory chain. The immediate electron acceptor for the enzyme in this species is believed to be a menaquinone. Couples the redox reaction to proton translocation (for every two electrons transferred, four hydrogen ions are translocated across the cytoplasmic membrane), and thus conserves the redox energy in a proton gradient.</text>
</comment>
<dbReference type="NCBIfam" id="TIGR01770">
    <property type="entry name" value="NDH_I_N"/>
    <property type="match status" value="1"/>
</dbReference>